<evidence type="ECO:0008006" key="3">
    <source>
        <dbReference type="Google" id="ProtNLM"/>
    </source>
</evidence>
<evidence type="ECO:0000313" key="1">
    <source>
        <dbReference type="EMBL" id="ROO01773.1"/>
    </source>
</evidence>
<protein>
    <recommendedName>
        <fullName evidence="3">LysR family transcriptional regulator</fullName>
    </recommendedName>
</protein>
<dbReference type="EMBL" id="MOCA01000003">
    <property type="protein sequence ID" value="ROO01773.1"/>
    <property type="molecule type" value="Genomic_DNA"/>
</dbReference>
<comment type="caution">
    <text evidence="1">The sequence shown here is derived from an EMBL/GenBank/DDBJ whole genome shotgun (WGS) entry which is preliminary data.</text>
</comment>
<organism evidence="1 2">
    <name type="scientific">Pseudomonas moraviensis</name>
    <dbReference type="NCBI Taxonomy" id="321662"/>
    <lineage>
        <taxon>Bacteria</taxon>
        <taxon>Pseudomonadati</taxon>
        <taxon>Pseudomonadota</taxon>
        <taxon>Gammaproteobacteria</taxon>
        <taxon>Pseudomonadales</taxon>
        <taxon>Pseudomonadaceae</taxon>
        <taxon>Pseudomonas</taxon>
    </lineage>
</organism>
<accession>A0A423NU39</accession>
<dbReference type="Proteomes" id="UP000284207">
    <property type="component" value="Unassembled WGS sequence"/>
</dbReference>
<reference evidence="1 2" key="1">
    <citation type="submission" date="2016-10" db="EMBL/GenBank/DDBJ databases">
        <title>Comparative genome analysis of multiple Pseudomonas spp. focuses on biocontrol and plant growth promoting traits.</title>
        <authorList>
            <person name="Tao X.-Y."/>
            <person name="Taylor C.G."/>
        </authorList>
    </citation>
    <scope>NUCLEOTIDE SEQUENCE [LARGE SCALE GENOMIC DNA]</scope>
    <source>
        <strain evidence="1 2">36B3</strain>
    </source>
</reference>
<dbReference type="AlphaFoldDB" id="A0A423NU39"/>
<proteinExistence type="predicted"/>
<name>A0A423NU39_9PSED</name>
<gene>
    <name evidence="1" type="ORF">BK674_07550</name>
</gene>
<evidence type="ECO:0000313" key="2">
    <source>
        <dbReference type="Proteomes" id="UP000284207"/>
    </source>
</evidence>
<sequence length="62" mass="7672">MLIAVSPRNHWVNLNSLKFWMYCREDLRKLKRITLLWDYIREVTERNQALLMGETREMRFAD</sequence>